<dbReference type="EMBL" id="VSRR010004423">
    <property type="protein sequence ID" value="MPC39615.1"/>
    <property type="molecule type" value="Genomic_DNA"/>
</dbReference>
<protein>
    <submittedName>
        <fullName evidence="1">Uncharacterized protein</fullName>
    </submittedName>
</protein>
<gene>
    <name evidence="1" type="ORF">E2C01_033161</name>
</gene>
<accession>A0A5B7F1Q4</accession>
<sequence>MKPGETYKYLGLDVGLAMGRTEPRRALVAHALHLTRDIPNAALYTKTGHGVLGMPQFLTKVPVLERLTKTSDATVTGIAQALLLPLSSSANEHKEATINTNKVALSWSLSCTAARCSIARRVLRMVELLKREKRDSLVTLTSTVIWFTPSTKVMLRPDSTLPLTICSQTQHTKVTKKTMLSLLTHQK</sequence>
<evidence type="ECO:0000313" key="1">
    <source>
        <dbReference type="EMBL" id="MPC39615.1"/>
    </source>
</evidence>
<proteinExistence type="predicted"/>
<name>A0A5B7F1Q4_PORTR</name>
<dbReference type="AlphaFoldDB" id="A0A5B7F1Q4"/>
<keyword evidence="2" id="KW-1185">Reference proteome</keyword>
<organism evidence="1 2">
    <name type="scientific">Portunus trituberculatus</name>
    <name type="common">Swimming crab</name>
    <name type="synonym">Neptunus trituberculatus</name>
    <dbReference type="NCBI Taxonomy" id="210409"/>
    <lineage>
        <taxon>Eukaryota</taxon>
        <taxon>Metazoa</taxon>
        <taxon>Ecdysozoa</taxon>
        <taxon>Arthropoda</taxon>
        <taxon>Crustacea</taxon>
        <taxon>Multicrustacea</taxon>
        <taxon>Malacostraca</taxon>
        <taxon>Eumalacostraca</taxon>
        <taxon>Eucarida</taxon>
        <taxon>Decapoda</taxon>
        <taxon>Pleocyemata</taxon>
        <taxon>Brachyura</taxon>
        <taxon>Eubrachyura</taxon>
        <taxon>Portunoidea</taxon>
        <taxon>Portunidae</taxon>
        <taxon>Portuninae</taxon>
        <taxon>Portunus</taxon>
    </lineage>
</organism>
<evidence type="ECO:0000313" key="2">
    <source>
        <dbReference type="Proteomes" id="UP000324222"/>
    </source>
</evidence>
<dbReference type="Proteomes" id="UP000324222">
    <property type="component" value="Unassembled WGS sequence"/>
</dbReference>
<reference evidence="1 2" key="1">
    <citation type="submission" date="2019-05" db="EMBL/GenBank/DDBJ databases">
        <title>Another draft genome of Portunus trituberculatus and its Hox gene families provides insights of decapod evolution.</title>
        <authorList>
            <person name="Jeong J.-H."/>
            <person name="Song I."/>
            <person name="Kim S."/>
            <person name="Choi T."/>
            <person name="Kim D."/>
            <person name="Ryu S."/>
            <person name="Kim W."/>
        </authorList>
    </citation>
    <scope>NUCLEOTIDE SEQUENCE [LARGE SCALE GENOMIC DNA]</scope>
    <source>
        <tissue evidence="1">Muscle</tissue>
    </source>
</reference>
<comment type="caution">
    <text evidence="1">The sequence shown here is derived from an EMBL/GenBank/DDBJ whole genome shotgun (WGS) entry which is preliminary data.</text>
</comment>